<evidence type="ECO:0000256" key="1">
    <source>
        <dbReference type="SAM" id="Coils"/>
    </source>
</evidence>
<organism evidence="3 4">
    <name type="scientific">Leptidea sinapis</name>
    <dbReference type="NCBI Taxonomy" id="189913"/>
    <lineage>
        <taxon>Eukaryota</taxon>
        <taxon>Metazoa</taxon>
        <taxon>Ecdysozoa</taxon>
        <taxon>Arthropoda</taxon>
        <taxon>Hexapoda</taxon>
        <taxon>Insecta</taxon>
        <taxon>Pterygota</taxon>
        <taxon>Neoptera</taxon>
        <taxon>Endopterygota</taxon>
        <taxon>Lepidoptera</taxon>
        <taxon>Glossata</taxon>
        <taxon>Ditrysia</taxon>
        <taxon>Papilionoidea</taxon>
        <taxon>Pieridae</taxon>
        <taxon>Dismorphiinae</taxon>
        <taxon>Leptidea</taxon>
    </lineage>
</organism>
<protein>
    <submittedName>
        <fullName evidence="3">Uncharacterized protein</fullName>
    </submittedName>
</protein>
<proteinExistence type="predicted"/>
<name>A0A5E4R1Y6_9NEOP</name>
<feature type="coiled-coil region" evidence="1">
    <location>
        <begin position="21"/>
        <end position="48"/>
    </location>
</feature>
<sequence>MQRLCSRIATQKMLVMSSLENDCSKEDLNAQIQVLQELQKKYVRLEMALQYSFFDKQDRRRGSAVTPIQETPSLTLSESELPLSGDVDTERTDNGHYIQDPLLHR</sequence>
<feature type="compositionally biased region" description="Low complexity" evidence="2">
    <location>
        <begin position="70"/>
        <end position="84"/>
    </location>
</feature>
<accession>A0A5E4R1Y6</accession>
<evidence type="ECO:0000256" key="2">
    <source>
        <dbReference type="SAM" id="MobiDB-lite"/>
    </source>
</evidence>
<evidence type="ECO:0000313" key="4">
    <source>
        <dbReference type="Proteomes" id="UP000324832"/>
    </source>
</evidence>
<gene>
    <name evidence="3" type="ORF">LSINAPIS_LOCUS14133</name>
</gene>
<keyword evidence="4" id="KW-1185">Reference proteome</keyword>
<dbReference type="AlphaFoldDB" id="A0A5E4R1Y6"/>
<evidence type="ECO:0000313" key="3">
    <source>
        <dbReference type="EMBL" id="VVD04367.1"/>
    </source>
</evidence>
<dbReference type="Proteomes" id="UP000324832">
    <property type="component" value="Unassembled WGS sequence"/>
</dbReference>
<dbReference type="EMBL" id="FZQP02006859">
    <property type="protein sequence ID" value="VVD04367.1"/>
    <property type="molecule type" value="Genomic_DNA"/>
</dbReference>
<feature type="region of interest" description="Disordered" evidence="2">
    <location>
        <begin position="58"/>
        <end position="105"/>
    </location>
</feature>
<reference evidence="3 4" key="1">
    <citation type="submission" date="2017-07" db="EMBL/GenBank/DDBJ databases">
        <authorList>
            <person name="Talla V."/>
            <person name="Backstrom N."/>
        </authorList>
    </citation>
    <scope>NUCLEOTIDE SEQUENCE [LARGE SCALE GENOMIC DNA]</scope>
</reference>
<keyword evidence="1" id="KW-0175">Coiled coil</keyword>